<dbReference type="Proteomes" id="UP000298277">
    <property type="component" value="Unassembled WGS sequence"/>
</dbReference>
<gene>
    <name evidence="2" type="ORF">EHQ17_06200</name>
</gene>
<protein>
    <submittedName>
        <fullName evidence="2">DUF115 domain-containing protein</fullName>
    </submittedName>
</protein>
<proteinExistence type="predicted"/>
<accession>A0A5F1YCJ8</accession>
<feature type="domain" description="6-hydroxymethylpterin diphosphokinase MptE-like" evidence="1">
    <location>
        <begin position="202"/>
        <end position="345"/>
    </location>
</feature>
<comment type="caution">
    <text evidence="2">The sequence shown here is derived from an EMBL/GenBank/DDBJ whole genome shotgun (WGS) entry which is preliminary data.</text>
</comment>
<keyword evidence="3" id="KW-1185">Reference proteome</keyword>
<sequence length="464" mass="53234">MEETRSGFLFHSRFDPSSEGERIAEQIPLPNSQQEIVLIFGLGLGYHIASYLQKATSPIRLLLIEPLSDLKPLSHPILERMLHNYSKKGHEITLVFGSDQFLTRPVTDWIPKDSSRVLPFLHPVYTRKFSDLSLTFLDSLKSSSSQNRAAQTYFQKTWIRNVFRNLERLGESPNNDNADKGGAESRPNDGIITGAEPDFFSDQTLLFTGAAPSLETETPWITNNRNRFHLLASDTSLGWLLSSGIVPDCVLSIDSSRGTLFHVRKLLPETVPILTWLGGAAYLFDLPNPKWIYFSTHPLDQTAASLFFPQAPILENPSLNMAGIALSFAKRFHYGRTIFRGVDFRRIGGKTHCRASGYETFDRIFLSRKTTLFQTRFQKKERWEKRNSILEILQREAPERFDLEGAFVDRASDWKETKTKPMNLGIRFSSPRSIRKQEWIRFCVAHPELDLREYITSRIRTFVR</sequence>
<organism evidence="2 3">
    <name type="scientific">Leptospira gomenensis</name>
    <dbReference type="NCBI Taxonomy" id="2484974"/>
    <lineage>
        <taxon>Bacteria</taxon>
        <taxon>Pseudomonadati</taxon>
        <taxon>Spirochaetota</taxon>
        <taxon>Spirochaetia</taxon>
        <taxon>Leptospirales</taxon>
        <taxon>Leptospiraceae</taxon>
        <taxon>Leptospira</taxon>
    </lineage>
</organism>
<dbReference type="InterPro" id="IPR002826">
    <property type="entry name" value="MptE-like"/>
</dbReference>
<dbReference type="PANTHER" id="PTHR41786:SF1">
    <property type="entry name" value="6-HYDROXYMETHYLPTERIN DIPHOSPHOKINASE MPTE-LIKE DOMAIN-CONTAINING PROTEIN"/>
    <property type="match status" value="1"/>
</dbReference>
<dbReference type="Pfam" id="PF01973">
    <property type="entry name" value="MptE-like"/>
    <property type="match status" value="1"/>
</dbReference>
<evidence type="ECO:0000259" key="1">
    <source>
        <dbReference type="Pfam" id="PF01973"/>
    </source>
</evidence>
<dbReference type="EMBL" id="RQFA01000028">
    <property type="protein sequence ID" value="TGK35518.1"/>
    <property type="molecule type" value="Genomic_DNA"/>
</dbReference>
<evidence type="ECO:0000313" key="3">
    <source>
        <dbReference type="Proteomes" id="UP000298277"/>
    </source>
</evidence>
<name>A0A5F1YCJ8_9LEPT</name>
<reference evidence="2" key="1">
    <citation type="journal article" date="2019" name="PLoS Negl. Trop. Dis.">
        <title>Revisiting the worldwide diversity of Leptospira species in the environment.</title>
        <authorList>
            <person name="Vincent A.T."/>
            <person name="Schiettekatte O."/>
            <person name="Bourhy P."/>
            <person name="Veyrier F.J."/>
            <person name="Picardeau M."/>
        </authorList>
    </citation>
    <scope>NUCLEOTIDE SEQUENCE [LARGE SCALE GENOMIC DNA]</scope>
    <source>
        <strain evidence="2">201800299</strain>
    </source>
</reference>
<evidence type="ECO:0000313" key="2">
    <source>
        <dbReference type="EMBL" id="TGK35518.1"/>
    </source>
</evidence>
<dbReference type="PANTHER" id="PTHR41786">
    <property type="entry name" value="MOTILITY ACCESSORY FACTOR MAF"/>
    <property type="match status" value="1"/>
</dbReference>
<dbReference type="AlphaFoldDB" id="A0A5F1YCJ8"/>